<dbReference type="EMBL" id="QGNA01000001">
    <property type="protein sequence ID" value="PWS39354.1"/>
    <property type="molecule type" value="Genomic_DNA"/>
</dbReference>
<sequence>MPFDAPETVHADLAACRGLLAGGSKSFAAAARLLPRRIAEPATALYAFCRIADDLIDEGGGAAGMEELTARLDGIYAGEPAAHPADRAFARVVARFAIPRALPEALLEGLAWDAEGRQCPDEPALEAYAARVAAAVGAIMTLLMGVRAPAALARACDLGVAMQYTNIARDVGEDARNGRLYLPHDWLRAEGIEPRDFLAAPAFSPALGRVVARLLRQADLLYRRAESGVALLPRDCRAGIGAARLIYAEIGRQVERQGLDSVARRAVVPRHRKLRLMARSLGLPAPRAADIAAPPLPGTDFLVRAVEAMPEEAAPWPAGGFRDRLLWAVDLFGRLDNATAMTVRTT</sequence>
<dbReference type="InterPro" id="IPR044843">
    <property type="entry name" value="Trans_IPPS_bact-type"/>
</dbReference>
<dbReference type="PANTHER" id="PTHR31480">
    <property type="entry name" value="BIFUNCTIONAL LYCOPENE CYCLASE/PHYTOENE SYNTHASE"/>
    <property type="match status" value="1"/>
</dbReference>
<dbReference type="RefSeq" id="WP_109869976.1">
    <property type="nucleotide sequence ID" value="NZ_QGNA01000001.1"/>
</dbReference>
<dbReference type="Pfam" id="PF00494">
    <property type="entry name" value="SQS_PSY"/>
    <property type="match status" value="1"/>
</dbReference>
<evidence type="ECO:0000313" key="2">
    <source>
        <dbReference type="EMBL" id="PWS39354.1"/>
    </source>
</evidence>
<gene>
    <name evidence="2" type="ORF">DFH01_07245</name>
</gene>
<evidence type="ECO:0000313" key="3">
    <source>
        <dbReference type="Proteomes" id="UP000245765"/>
    </source>
</evidence>
<proteinExistence type="predicted"/>
<dbReference type="OrthoDB" id="9807580at2"/>
<dbReference type="AlphaFoldDB" id="A0A317FJV5"/>
<keyword evidence="3" id="KW-1185">Reference proteome</keyword>
<organism evidence="2 3">
    <name type="scientific">Falsiroseomonas bella</name>
    <dbReference type="NCBI Taxonomy" id="2184016"/>
    <lineage>
        <taxon>Bacteria</taxon>
        <taxon>Pseudomonadati</taxon>
        <taxon>Pseudomonadota</taxon>
        <taxon>Alphaproteobacteria</taxon>
        <taxon>Acetobacterales</taxon>
        <taxon>Roseomonadaceae</taxon>
        <taxon>Falsiroseomonas</taxon>
    </lineage>
</organism>
<reference evidence="3" key="1">
    <citation type="submission" date="2018-05" db="EMBL/GenBank/DDBJ databases">
        <authorList>
            <person name="Du Z."/>
            <person name="Wang X."/>
        </authorList>
    </citation>
    <scope>NUCLEOTIDE SEQUENCE [LARGE SCALE GENOMIC DNA]</scope>
    <source>
        <strain evidence="3">CQN31</strain>
    </source>
</reference>
<dbReference type="SFLD" id="SFLDG01018">
    <property type="entry name" value="Squalene/Phytoene_Synthase_Lik"/>
    <property type="match status" value="1"/>
</dbReference>
<dbReference type="CDD" id="cd00683">
    <property type="entry name" value="Trans_IPPS_HH"/>
    <property type="match status" value="1"/>
</dbReference>
<dbReference type="GO" id="GO:0051996">
    <property type="term" value="F:squalene synthase [NAD(P)H] activity"/>
    <property type="evidence" value="ECO:0007669"/>
    <property type="project" value="InterPro"/>
</dbReference>
<dbReference type="GO" id="GO:0016117">
    <property type="term" value="P:carotenoid biosynthetic process"/>
    <property type="evidence" value="ECO:0007669"/>
    <property type="project" value="UniProtKB-ARBA"/>
</dbReference>
<dbReference type="Proteomes" id="UP000245765">
    <property type="component" value="Unassembled WGS sequence"/>
</dbReference>
<protein>
    <submittedName>
        <fullName evidence="2">Phytoene synthase</fullName>
    </submittedName>
</protein>
<dbReference type="GO" id="GO:0004311">
    <property type="term" value="F:geranylgeranyl diphosphate synthase activity"/>
    <property type="evidence" value="ECO:0007669"/>
    <property type="project" value="InterPro"/>
</dbReference>
<dbReference type="SFLD" id="SFLDS00005">
    <property type="entry name" value="Isoprenoid_Synthase_Type_I"/>
    <property type="match status" value="1"/>
</dbReference>
<dbReference type="SUPFAM" id="SSF48576">
    <property type="entry name" value="Terpenoid synthases"/>
    <property type="match status" value="1"/>
</dbReference>
<dbReference type="Gene3D" id="1.10.600.10">
    <property type="entry name" value="Farnesyl Diphosphate Synthase"/>
    <property type="match status" value="1"/>
</dbReference>
<dbReference type="SFLD" id="SFLDG01212">
    <property type="entry name" value="Phytoene_synthase_like"/>
    <property type="match status" value="1"/>
</dbReference>
<dbReference type="PROSITE" id="PS01045">
    <property type="entry name" value="SQUALEN_PHYTOEN_SYN_2"/>
    <property type="match status" value="1"/>
</dbReference>
<dbReference type="InterPro" id="IPR002060">
    <property type="entry name" value="Squ/phyt_synthse"/>
</dbReference>
<dbReference type="InterPro" id="IPR008949">
    <property type="entry name" value="Isoprenoid_synthase_dom_sf"/>
</dbReference>
<dbReference type="InterPro" id="IPR019845">
    <property type="entry name" value="Squalene/phytoene_synthase_CS"/>
</dbReference>
<keyword evidence="1" id="KW-0808">Transferase</keyword>
<dbReference type="InterPro" id="IPR033904">
    <property type="entry name" value="Trans_IPPS_HH"/>
</dbReference>
<comment type="caution">
    <text evidence="2">The sequence shown here is derived from an EMBL/GenBank/DDBJ whole genome shotgun (WGS) entry which is preliminary data.</text>
</comment>
<dbReference type="PROSITE" id="PS01044">
    <property type="entry name" value="SQUALEN_PHYTOEN_SYN_1"/>
    <property type="match status" value="1"/>
</dbReference>
<evidence type="ECO:0000256" key="1">
    <source>
        <dbReference type="ARBA" id="ARBA00022679"/>
    </source>
</evidence>
<accession>A0A317FJV5</accession>
<name>A0A317FJV5_9PROT</name>